<evidence type="ECO:0000256" key="2">
    <source>
        <dbReference type="SAM" id="Phobius"/>
    </source>
</evidence>
<keyword evidence="5" id="KW-1185">Reference proteome</keyword>
<evidence type="ECO:0000313" key="5">
    <source>
        <dbReference type="Proteomes" id="UP000002255"/>
    </source>
</evidence>
<dbReference type="KEGG" id="xce:Xcel_2769"/>
<dbReference type="AlphaFoldDB" id="D1BXZ2"/>
<keyword evidence="2" id="KW-1133">Transmembrane helix</keyword>
<evidence type="ECO:0000313" key="4">
    <source>
        <dbReference type="EMBL" id="ACZ31783.1"/>
    </source>
</evidence>
<dbReference type="EMBL" id="CP001821">
    <property type="protein sequence ID" value="ACZ31783.1"/>
    <property type="molecule type" value="Genomic_DNA"/>
</dbReference>
<evidence type="ECO:0000256" key="1">
    <source>
        <dbReference type="SAM" id="MobiDB-lite"/>
    </source>
</evidence>
<feature type="transmembrane region" description="Helical" evidence="2">
    <location>
        <begin position="376"/>
        <end position="399"/>
    </location>
</feature>
<evidence type="ECO:0008006" key="6">
    <source>
        <dbReference type="Google" id="ProtNLM"/>
    </source>
</evidence>
<feature type="transmembrane region" description="Helical" evidence="2">
    <location>
        <begin position="341"/>
        <end position="364"/>
    </location>
</feature>
<accession>D1BXZ2</accession>
<dbReference type="RefSeq" id="WP_012879525.1">
    <property type="nucleotide sequence ID" value="NC_013530.1"/>
</dbReference>
<dbReference type="HOGENOM" id="CLU_043645_1_0_11"/>
<reference evidence="5" key="1">
    <citation type="submission" date="2009-11" db="EMBL/GenBank/DDBJ databases">
        <title>The complete chromosome of Xylanimonas cellulosilytica DSM 15894.</title>
        <authorList>
            <consortium name="US DOE Joint Genome Institute (JGI-PGF)"/>
            <person name="Lucas S."/>
            <person name="Copeland A."/>
            <person name="Lapidus A."/>
            <person name="Glavina del Rio T."/>
            <person name="Dalin E."/>
            <person name="Tice H."/>
            <person name="Bruce D."/>
            <person name="Goodwin L."/>
            <person name="Pitluck S."/>
            <person name="Kyrpides N."/>
            <person name="Mavromatis K."/>
            <person name="Ivanova N."/>
            <person name="Mikhailova N."/>
            <person name="Foster B."/>
            <person name="Clum A."/>
            <person name="Brettin T."/>
            <person name="Detter J.C."/>
            <person name="Han C."/>
            <person name="Larimer F."/>
            <person name="Land M."/>
            <person name="Hauser L."/>
            <person name="Markowitz V."/>
            <person name="Cheng J.F."/>
            <person name="Hugenholtz P."/>
            <person name="Woyke T."/>
            <person name="Wu D."/>
            <person name="Gehrich-Schroeter G."/>
            <person name="Schneider S."/>
            <person name="Pukall S.R."/>
            <person name="Klenk H.P."/>
            <person name="Eisen J.A."/>
        </authorList>
    </citation>
    <scope>NUCLEOTIDE SEQUENCE [LARGE SCALE GENOMIC DNA]</scope>
    <source>
        <strain evidence="5">DSM 15894 / CECT 5975 / LMG 20990 / XIL07</strain>
    </source>
</reference>
<keyword evidence="2" id="KW-0812">Transmembrane</keyword>
<dbReference type="Pfam" id="PF13795">
    <property type="entry name" value="HupE_UreJ_2"/>
    <property type="match status" value="2"/>
</dbReference>
<proteinExistence type="predicted"/>
<feature type="transmembrane region" description="Helical" evidence="2">
    <location>
        <begin position="261"/>
        <end position="279"/>
    </location>
</feature>
<evidence type="ECO:0000256" key="3">
    <source>
        <dbReference type="SAM" id="SignalP"/>
    </source>
</evidence>
<feature type="transmembrane region" description="Helical" evidence="2">
    <location>
        <begin position="200"/>
        <end position="225"/>
    </location>
</feature>
<keyword evidence="2" id="KW-0472">Membrane</keyword>
<feature type="chain" id="PRO_5039549927" description="HupE/UreJ protein" evidence="3">
    <location>
        <begin position="35"/>
        <end position="436"/>
    </location>
</feature>
<feature type="signal peptide" evidence="3">
    <location>
        <begin position="1"/>
        <end position="34"/>
    </location>
</feature>
<gene>
    <name evidence="4" type="ordered locus">Xcel_2769</name>
</gene>
<dbReference type="STRING" id="446471.Xcel_2769"/>
<sequence length="436" mass="46006">MRRHLLTAVLAAAASIPLLVAPAAAHGFSSTVYADASTPSDGTVRTELGLEYDLLVVSVAEHADDPGFFDEGMAVWQTGDEPAALAAHAEPVLAYVLDRYTVAVDGERCAPSQVGTFDVTEREGVPYAVLTLDHACAPSADDGPRHTEITSTLFGDDEGYVTGTTTILDYDLAGTSGSAALTGDHPTFESGQPWYDRMGAFFVLGAEHLLFGIDHVLFLLALIVGSRRLRDVVLAATSFTLAHSVTFLLAALGLVDAPAAVVEPVIAASIAAVALWHLWGLRRRRDLPGPGRPGGPGRPLSPALTARPRPGGGVAVLDRVEAPSAVRVPLLARLELDRADWLRLVVVFVFGLIHGLGFAGALGIDEAFSWTLLWSLLVFNVGIEVVQLAIIALVFPLLALLRRRSPRTGRWVGAGVAAGVAVMGAIWFAQRVLGIG</sequence>
<feature type="region of interest" description="Disordered" evidence="1">
    <location>
        <begin position="289"/>
        <end position="308"/>
    </location>
</feature>
<dbReference type="InterPro" id="IPR032809">
    <property type="entry name" value="Put_HupE_UreJ"/>
</dbReference>
<keyword evidence="3" id="KW-0732">Signal</keyword>
<feature type="transmembrane region" description="Helical" evidence="2">
    <location>
        <begin position="411"/>
        <end position="429"/>
    </location>
</feature>
<dbReference type="Proteomes" id="UP000002255">
    <property type="component" value="Chromosome"/>
</dbReference>
<organism evidence="4 5">
    <name type="scientific">Xylanimonas cellulosilytica (strain DSM 15894 / JCM 12276 / CECT 5975 / KCTC 9989 / LMG 20990 / NBRC 107835 / XIL07)</name>
    <dbReference type="NCBI Taxonomy" id="446471"/>
    <lineage>
        <taxon>Bacteria</taxon>
        <taxon>Bacillati</taxon>
        <taxon>Actinomycetota</taxon>
        <taxon>Actinomycetes</taxon>
        <taxon>Micrococcales</taxon>
        <taxon>Promicromonosporaceae</taxon>
        <taxon>Xylanimonas</taxon>
    </lineage>
</organism>
<feature type="transmembrane region" description="Helical" evidence="2">
    <location>
        <begin position="232"/>
        <end position="255"/>
    </location>
</feature>
<dbReference type="eggNOG" id="COG2370">
    <property type="taxonomic scope" value="Bacteria"/>
</dbReference>
<name>D1BXZ2_XYLCX</name>
<protein>
    <recommendedName>
        <fullName evidence="6">HupE/UreJ protein</fullName>
    </recommendedName>
</protein>
<reference evidence="4 5" key="2">
    <citation type="journal article" date="2010" name="Stand. Genomic Sci.">
        <title>Complete genome sequence of Xylanimonas cellulosilytica type strain (XIL07).</title>
        <authorList>
            <person name="Foster B."/>
            <person name="Pukall R."/>
            <person name="Abt B."/>
            <person name="Nolan M."/>
            <person name="Glavina Del Rio T."/>
            <person name="Chen F."/>
            <person name="Lucas S."/>
            <person name="Tice H."/>
            <person name="Pitluck S."/>
            <person name="Cheng J.-F."/>
            <person name="Chertkov O."/>
            <person name="Brettin T."/>
            <person name="Han C."/>
            <person name="Detter J.C."/>
            <person name="Bruce D."/>
            <person name="Goodwin L."/>
            <person name="Ivanova N."/>
            <person name="Mavromatis K."/>
            <person name="Pati A."/>
            <person name="Mikhailova N."/>
            <person name="Chen A."/>
            <person name="Palaniappan K."/>
            <person name="Land M."/>
            <person name="Hauser L."/>
            <person name="Chang Y.-J."/>
            <person name="Jeffries C.D."/>
            <person name="Chain P."/>
            <person name="Rohde M."/>
            <person name="Goeker M."/>
            <person name="Bristow J."/>
            <person name="Eisen J.A."/>
            <person name="Markowitz V."/>
            <person name="Hugenholtz P."/>
            <person name="Kyrpides N.C."/>
            <person name="Klenk H.-P."/>
            <person name="Lapidus A."/>
        </authorList>
    </citation>
    <scope>NUCLEOTIDE SEQUENCE [LARGE SCALE GENOMIC DNA]</scope>
    <source>
        <strain evidence="5">DSM 15894 / CECT 5975 / LMG 20990 / XIL07</strain>
    </source>
</reference>